<dbReference type="InterPro" id="IPR036942">
    <property type="entry name" value="Beta-barrel_TonB_sf"/>
</dbReference>
<proteinExistence type="predicted"/>
<name>A0A852VNZ5_9BACT</name>
<keyword evidence="2" id="KW-0472">Membrane</keyword>
<evidence type="ECO:0000256" key="4">
    <source>
        <dbReference type="SAM" id="SignalP"/>
    </source>
</evidence>
<feature type="chain" id="PRO_5032861362" description="TonB-dependent transporter Oar-like beta-barrel domain-containing protein" evidence="4">
    <location>
        <begin position="20"/>
        <end position="1120"/>
    </location>
</feature>
<dbReference type="SUPFAM" id="SSF49452">
    <property type="entry name" value="Starch-binding domain-like"/>
    <property type="match status" value="1"/>
</dbReference>
<dbReference type="SUPFAM" id="SSF56935">
    <property type="entry name" value="Porins"/>
    <property type="match status" value="1"/>
</dbReference>
<evidence type="ECO:0000313" key="6">
    <source>
        <dbReference type="EMBL" id="NYF91092.1"/>
    </source>
</evidence>
<evidence type="ECO:0000259" key="5">
    <source>
        <dbReference type="Pfam" id="PF25183"/>
    </source>
</evidence>
<evidence type="ECO:0000256" key="3">
    <source>
        <dbReference type="ARBA" id="ARBA00023237"/>
    </source>
</evidence>
<dbReference type="Pfam" id="PF13620">
    <property type="entry name" value="CarboxypepD_reg"/>
    <property type="match status" value="1"/>
</dbReference>
<comment type="subcellular location">
    <subcellularLocation>
        <location evidence="1">Cell outer membrane</location>
    </subcellularLocation>
</comment>
<keyword evidence="3" id="KW-0998">Cell outer membrane</keyword>
<reference evidence="6 7" key="1">
    <citation type="submission" date="2020-07" db="EMBL/GenBank/DDBJ databases">
        <title>Genomic Encyclopedia of Type Strains, Phase IV (KMG-V): Genome sequencing to study the core and pangenomes of soil and plant-associated prokaryotes.</title>
        <authorList>
            <person name="Whitman W."/>
        </authorList>
    </citation>
    <scope>NUCLEOTIDE SEQUENCE [LARGE SCALE GENOMIC DNA]</scope>
    <source>
        <strain evidence="6 7">M8UP22</strain>
    </source>
</reference>
<dbReference type="Pfam" id="PF25183">
    <property type="entry name" value="OMP_b-brl_4"/>
    <property type="match status" value="1"/>
</dbReference>
<dbReference type="InterPro" id="IPR013784">
    <property type="entry name" value="Carb-bd-like_fold"/>
</dbReference>
<dbReference type="InterPro" id="IPR057601">
    <property type="entry name" value="Oar-like_b-barrel"/>
</dbReference>
<protein>
    <recommendedName>
        <fullName evidence="5">TonB-dependent transporter Oar-like beta-barrel domain-containing protein</fullName>
    </recommendedName>
</protein>
<evidence type="ECO:0000313" key="7">
    <source>
        <dbReference type="Proteomes" id="UP000564385"/>
    </source>
</evidence>
<dbReference type="Proteomes" id="UP000564385">
    <property type="component" value="Unassembled WGS sequence"/>
</dbReference>
<sequence>MRFTKTVLVLLFVSSLLCAQELTTRYWGGTLQNETGASIDGATIRLVAKQGELSSKTSADGSFQLPNPAPGDYMLEVTTADGILHRSVEPLKLKAGSPQAIVTLSAEGAISVVFRAADAAKTGGEKLSSQTVSAIPLNKRDFSQLLLLAAGTMTDANGQTNFTQQFAINGQRGVEAVFAMDGADTSDPEMGGATFSNFNVDAVQEIQSTSGWMPAEIGRGAAGFTNITTRSGSSGFHGSVFEFLRNSALDARNYFDHPSIAEPGRIPPFRRNEFGFTNGGPIILPHLYDGSGKTFYFAQYQGFRQVLGTTQVLPVPTASERLGIDTTAFPGDTLVITPKPEIAKILSRYPLPNNPTGSYGANTYAASSKVVTNANQFSVRIDQVLSPSKHLTARFNFNNLFGPTTNPDQTAIDPSFGVVYVDHQRNGVLTYNQTVSPRFSFESSISVTRTTPQFPTPNHTDPAVKFNDGLFEAFNSAAGSVASAYGNLFQARQNFVVTIGRHLIKAGGEFRANRDTTYFGTSPNGEYDFGGGTAYSPVDITSQSGAHNIRVGDPLPDTLSGLLTGSAFVYTRAVAAPYVSGGDHIGPAAVSRNGGAIYAQDTFKISDRVVLDYGVRYEIYSPIAERAHRTSGFLINGSQQQYLVNPQPGYHFDWGGIAPRVQVDWKVTNTLHLHAGGGITTIPPNIWQDNFLTGAVPFVIYPHITAAVGAPILYGFQITSAQLPTFYTPTGQNVFASGNTKSVPSNTVLDVERYQRDLAALSPGAQFTPLNLTGIDRHFGNGYLQTWTLGAERQFGKLTADAAYVGTASVKLPRTAFPNSYSGASPEFATHTQFDGSGNAIGGFGTEQLIVNNAHSSYHSLQTSLTGTPFQGGPGIQLSYTWSKSIDDTSGVTANGNTTGAISNPYPQNPFNTHAEKGPSSFDVTHGFTMSLAQDLQLEKIELLQPINRKVTAGWELLSISTISSGLPFTVYSGVQQTGAGSNGVDRPNQIAKPTLSTARKVREDYFGQGANNANFFSIPINEPGGTGPNQGFFGFLGRNTFRGPAYYDFDFSLIKDTPVGRRVGGSELFDVEFRSEFFNLFNIVDMGLPANTIKGSGFGVISKTAGTSRQIQFSVKLLF</sequence>
<keyword evidence="4" id="KW-0732">Signal</keyword>
<dbReference type="EMBL" id="JACCCU010000002">
    <property type="protein sequence ID" value="NYF91092.1"/>
    <property type="molecule type" value="Genomic_DNA"/>
</dbReference>
<dbReference type="AlphaFoldDB" id="A0A852VNZ5"/>
<dbReference type="GO" id="GO:0030246">
    <property type="term" value="F:carbohydrate binding"/>
    <property type="evidence" value="ECO:0007669"/>
    <property type="project" value="InterPro"/>
</dbReference>
<organism evidence="6 7">
    <name type="scientific">Tunturiibacter lichenicola</name>
    <dbReference type="NCBI Taxonomy" id="2051959"/>
    <lineage>
        <taxon>Bacteria</taxon>
        <taxon>Pseudomonadati</taxon>
        <taxon>Acidobacteriota</taxon>
        <taxon>Terriglobia</taxon>
        <taxon>Terriglobales</taxon>
        <taxon>Acidobacteriaceae</taxon>
        <taxon>Tunturiibacter</taxon>
    </lineage>
</organism>
<evidence type="ECO:0000256" key="1">
    <source>
        <dbReference type="ARBA" id="ARBA00004442"/>
    </source>
</evidence>
<comment type="caution">
    <text evidence="6">The sequence shown here is derived from an EMBL/GenBank/DDBJ whole genome shotgun (WGS) entry which is preliminary data.</text>
</comment>
<gene>
    <name evidence="6" type="ORF">HDF08_003194</name>
</gene>
<dbReference type="Gene3D" id="2.40.170.20">
    <property type="entry name" value="TonB-dependent receptor, beta-barrel domain"/>
    <property type="match status" value="1"/>
</dbReference>
<feature type="domain" description="TonB-dependent transporter Oar-like beta-barrel" evidence="5">
    <location>
        <begin position="228"/>
        <end position="1113"/>
    </location>
</feature>
<evidence type="ECO:0000256" key="2">
    <source>
        <dbReference type="ARBA" id="ARBA00023136"/>
    </source>
</evidence>
<dbReference type="GO" id="GO:0009279">
    <property type="term" value="C:cell outer membrane"/>
    <property type="evidence" value="ECO:0007669"/>
    <property type="project" value="UniProtKB-SubCell"/>
</dbReference>
<feature type="signal peptide" evidence="4">
    <location>
        <begin position="1"/>
        <end position="19"/>
    </location>
</feature>
<accession>A0A852VNZ5</accession>